<comment type="similarity">
    <text evidence="3">Belongs to the Nudix hydrolase family. NudK subfamily.</text>
</comment>
<dbReference type="PRINTS" id="PR00502">
    <property type="entry name" value="NUDIXFAMILY"/>
</dbReference>
<dbReference type="InterPro" id="IPR020084">
    <property type="entry name" value="NUDIX_hydrolase_CS"/>
</dbReference>
<evidence type="ECO:0000256" key="7">
    <source>
        <dbReference type="ARBA" id="ARBA00032272"/>
    </source>
</evidence>
<gene>
    <name evidence="10" type="ORF">EFY79_00990</name>
</gene>
<evidence type="ECO:0000256" key="4">
    <source>
        <dbReference type="ARBA" id="ARBA00016377"/>
    </source>
</evidence>
<name>A0A3M9NQ43_9BACT</name>
<organism evidence="10 11">
    <name type="scientific">Hanamia caeni</name>
    <dbReference type="NCBI Taxonomy" id="2294116"/>
    <lineage>
        <taxon>Bacteria</taxon>
        <taxon>Pseudomonadati</taxon>
        <taxon>Bacteroidota</taxon>
        <taxon>Chitinophagia</taxon>
        <taxon>Chitinophagales</taxon>
        <taxon>Chitinophagaceae</taxon>
        <taxon>Hanamia</taxon>
    </lineage>
</organism>
<dbReference type="InterPro" id="IPR015797">
    <property type="entry name" value="NUDIX_hydrolase-like_dom_sf"/>
</dbReference>
<keyword evidence="11" id="KW-1185">Reference proteome</keyword>
<dbReference type="OrthoDB" id="9806150at2"/>
<dbReference type="InterPro" id="IPR000086">
    <property type="entry name" value="NUDIX_hydrolase_dom"/>
</dbReference>
<comment type="caution">
    <text evidence="10">The sequence shown here is derived from an EMBL/GenBank/DDBJ whole genome shotgun (WGS) entry which is preliminary data.</text>
</comment>
<dbReference type="PANTHER" id="PTHR11839">
    <property type="entry name" value="UDP/ADP-SUGAR PYROPHOSPHATASE"/>
    <property type="match status" value="1"/>
</dbReference>
<evidence type="ECO:0000256" key="3">
    <source>
        <dbReference type="ARBA" id="ARBA00007275"/>
    </source>
</evidence>
<evidence type="ECO:0000256" key="2">
    <source>
        <dbReference type="ARBA" id="ARBA00001946"/>
    </source>
</evidence>
<proteinExistence type="inferred from homology"/>
<comment type="catalytic activity">
    <reaction evidence="1">
        <text>GDP-alpha-D-mannose + H2O = alpha-D-mannose 1-phosphate + GMP + 2 H(+)</text>
        <dbReference type="Rhea" id="RHEA:27978"/>
        <dbReference type="ChEBI" id="CHEBI:15377"/>
        <dbReference type="ChEBI" id="CHEBI:15378"/>
        <dbReference type="ChEBI" id="CHEBI:57527"/>
        <dbReference type="ChEBI" id="CHEBI:58115"/>
        <dbReference type="ChEBI" id="CHEBI:58409"/>
    </reaction>
</comment>
<dbReference type="GO" id="GO:0019693">
    <property type="term" value="P:ribose phosphate metabolic process"/>
    <property type="evidence" value="ECO:0007669"/>
    <property type="project" value="TreeGrafter"/>
</dbReference>
<evidence type="ECO:0000259" key="9">
    <source>
        <dbReference type="PROSITE" id="PS51462"/>
    </source>
</evidence>
<dbReference type="CDD" id="cd03424">
    <property type="entry name" value="NUDIX_ADPRase_Nudt5_UGPPase_Nudt14"/>
    <property type="match status" value="1"/>
</dbReference>
<dbReference type="GO" id="GO:0016462">
    <property type="term" value="F:pyrophosphatase activity"/>
    <property type="evidence" value="ECO:0007669"/>
    <property type="project" value="UniProtKB-ARBA"/>
</dbReference>
<evidence type="ECO:0000256" key="6">
    <source>
        <dbReference type="ARBA" id="ARBA00032162"/>
    </source>
</evidence>
<dbReference type="SUPFAM" id="SSF55811">
    <property type="entry name" value="Nudix"/>
    <property type="match status" value="1"/>
</dbReference>
<dbReference type="Gene3D" id="3.90.79.10">
    <property type="entry name" value="Nucleoside Triphosphate Pyrophosphohydrolase"/>
    <property type="match status" value="1"/>
</dbReference>
<evidence type="ECO:0000256" key="5">
    <source>
        <dbReference type="ARBA" id="ARBA00022801"/>
    </source>
</evidence>
<dbReference type="RefSeq" id="WP_123118801.1">
    <property type="nucleotide sequence ID" value="NZ_RJJR01000001.1"/>
</dbReference>
<sequence length="179" mass="20549">MKWKILSSEYISRHKYFTARRDKCMMPDGKIVPEYFVVELPRTVCGVALTEEGEVLMIKQYRHPLEEVLLEIPGGFIDKGETAEEAMRRELKEETGYEFTSFTYVGKIAANPGVLNNYTDFFLAQGGKRTGAQQLDDHEDLQIEKISVAELKKLFLENKIVQATHNNCIFYALRALGEF</sequence>
<evidence type="ECO:0000256" key="1">
    <source>
        <dbReference type="ARBA" id="ARBA00000847"/>
    </source>
</evidence>
<protein>
    <recommendedName>
        <fullName evidence="4">GDP-mannose pyrophosphatase</fullName>
    </recommendedName>
    <alternativeName>
        <fullName evidence="6">GDP-mannose hydrolase</fullName>
    </alternativeName>
    <alternativeName>
        <fullName evidence="7">GDPMK</fullName>
    </alternativeName>
</protein>
<dbReference type="PANTHER" id="PTHR11839:SF18">
    <property type="entry name" value="NUDIX HYDROLASE DOMAIN-CONTAINING PROTEIN"/>
    <property type="match status" value="1"/>
</dbReference>
<evidence type="ECO:0000313" key="11">
    <source>
        <dbReference type="Proteomes" id="UP000267223"/>
    </source>
</evidence>
<dbReference type="EMBL" id="RJJR01000001">
    <property type="protein sequence ID" value="RNI39910.1"/>
    <property type="molecule type" value="Genomic_DNA"/>
</dbReference>
<reference evidence="10 11" key="1">
    <citation type="submission" date="2018-11" db="EMBL/GenBank/DDBJ databases">
        <title>Draft genome sequence of Ferruginibacter sp. BO-59.</title>
        <authorList>
            <person name="Im W.T."/>
        </authorList>
    </citation>
    <scope>NUCLEOTIDE SEQUENCE [LARGE SCALE GENOMIC DNA]</scope>
    <source>
        <strain evidence="10 11">BO-59</strain>
    </source>
</reference>
<comment type="cofactor">
    <cofactor evidence="2">
        <name>Mg(2+)</name>
        <dbReference type="ChEBI" id="CHEBI:18420"/>
    </cofactor>
</comment>
<dbReference type="GO" id="GO:0005829">
    <property type="term" value="C:cytosol"/>
    <property type="evidence" value="ECO:0007669"/>
    <property type="project" value="TreeGrafter"/>
</dbReference>
<dbReference type="AlphaFoldDB" id="A0A3M9NQ43"/>
<feature type="domain" description="Nudix hydrolase" evidence="9">
    <location>
        <begin position="40"/>
        <end position="177"/>
    </location>
</feature>
<dbReference type="PROSITE" id="PS00893">
    <property type="entry name" value="NUDIX_BOX"/>
    <property type="match status" value="1"/>
</dbReference>
<dbReference type="Proteomes" id="UP000267223">
    <property type="component" value="Unassembled WGS sequence"/>
</dbReference>
<dbReference type="GO" id="GO:0006753">
    <property type="term" value="P:nucleoside phosphate metabolic process"/>
    <property type="evidence" value="ECO:0007669"/>
    <property type="project" value="TreeGrafter"/>
</dbReference>
<evidence type="ECO:0000313" key="10">
    <source>
        <dbReference type="EMBL" id="RNI39910.1"/>
    </source>
</evidence>
<dbReference type="InterPro" id="IPR020476">
    <property type="entry name" value="Nudix_hydrolase"/>
</dbReference>
<dbReference type="Pfam" id="PF00293">
    <property type="entry name" value="NUDIX"/>
    <property type="match status" value="1"/>
</dbReference>
<evidence type="ECO:0000256" key="8">
    <source>
        <dbReference type="RuleBase" id="RU003476"/>
    </source>
</evidence>
<accession>A0A3M9NQ43</accession>
<keyword evidence="5 8" id="KW-0378">Hydrolase</keyword>
<dbReference type="PROSITE" id="PS51462">
    <property type="entry name" value="NUDIX"/>
    <property type="match status" value="1"/>
</dbReference>